<dbReference type="HOGENOM" id="CLU_594294_0_0_5"/>
<dbReference type="AlphaFoldDB" id="C7CEP5"/>
<dbReference type="KEGG" id="mdi:METDI4367"/>
<name>C7CEP5_METED</name>
<proteinExistence type="predicted"/>
<dbReference type="EMBL" id="FP103042">
    <property type="protein sequence ID" value="CAX25997.1"/>
    <property type="molecule type" value="Genomic_DNA"/>
</dbReference>
<feature type="domain" description="Schlafen AlbA-2" evidence="2">
    <location>
        <begin position="32"/>
        <end position="114"/>
    </location>
</feature>
<organism evidence="3 4">
    <name type="scientific">Methylorubrum extorquens (strain DSM 6343 / CIP 106787 / DM4)</name>
    <name type="common">Methylobacterium extorquens</name>
    <dbReference type="NCBI Taxonomy" id="661410"/>
    <lineage>
        <taxon>Bacteria</taxon>
        <taxon>Pseudomonadati</taxon>
        <taxon>Pseudomonadota</taxon>
        <taxon>Alphaproteobacteria</taxon>
        <taxon>Hyphomicrobiales</taxon>
        <taxon>Methylobacteriaceae</taxon>
        <taxon>Methylorubrum</taxon>
    </lineage>
</organism>
<dbReference type="InterPro" id="IPR038461">
    <property type="entry name" value="Schlafen_AlbA_2_dom_sf"/>
</dbReference>
<evidence type="ECO:0000256" key="1">
    <source>
        <dbReference type="SAM" id="MobiDB-lite"/>
    </source>
</evidence>
<dbReference type="Proteomes" id="UP000008070">
    <property type="component" value="Chromosome"/>
</dbReference>
<accession>C7CEP5</accession>
<protein>
    <recommendedName>
        <fullName evidence="2">Schlafen AlbA-2 domain-containing protein</fullName>
    </recommendedName>
</protein>
<feature type="region of interest" description="Disordered" evidence="1">
    <location>
        <begin position="1"/>
        <end position="27"/>
    </location>
</feature>
<dbReference type="Gene3D" id="3.30.950.30">
    <property type="entry name" value="Schlafen, AAA domain"/>
    <property type="match status" value="1"/>
</dbReference>
<reference evidence="4" key="1">
    <citation type="journal article" date="2009" name="PLoS ONE">
        <title>Methylobacterium genome sequences: a reference blueprint to investigate microbial metabolism of C1 compounds from natural and industrial sources.</title>
        <authorList>
            <person name="Vuilleumier S."/>
            <person name="Chistoserdova L."/>
            <person name="Lee M.-C."/>
            <person name="Bringel F."/>
            <person name="Lajus A."/>
            <person name="Zhou Y."/>
            <person name="Gourion B."/>
            <person name="Barbe V."/>
            <person name="Chang J."/>
            <person name="Cruveiller S."/>
            <person name="Dossat C."/>
            <person name="Gillett W."/>
            <person name="Gruffaz C."/>
            <person name="Haugen E."/>
            <person name="Hourcade E."/>
            <person name="Levy R."/>
            <person name="Mangenot S."/>
            <person name="Muller E."/>
            <person name="Nadalig T."/>
            <person name="Pagni M."/>
            <person name="Penny C."/>
            <person name="Peyraud R."/>
            <person name="Robinson D.G."/>
            <person name="Roche D."/>
            <person name="Rouy Z."/>
            <person name="Saenampechek C."/>
            <person name="Salvignol G."/>
            <person name="Vallenet D."/>
            <person name="Wu Z."/>
            <person name="Marx C.J."/>
            <person name="Vorholt J.A."/>
            <person name="Olson M.V."/>
            <person name="Kaul R."/>
            <person name="Weissenbach J."/>
            <person name="Medigue C."/>
            <person name="Lidstrom M.E."/>
        </authorList>
    </citation>
    <scope>NUCLEOTIDE SEQUENCE [LARGE SCALE GENOMIC DNA]</scope>
    <source>
        <strain evidence="4">DSM 6343 / CIP 106787 / DM4</strain>
    </source>
</reference>
<sequence length="469" mass="51653">MRLAARQTEDRMPAQADPDPSYLSGLVDHPREAPEVEYKNWLDLSDKEVRAKLARHICALANFGGGWLVFGVEDDGSPSEPHPGDLTAYGQDAINGIAAKFLTPLVHCEVYEVRSIRTGKSYPAVRVPPHGTVPVCAKAGGPMKDKVNVGIAQGTHYVRIAGPQSVPVNTPELWRDLIHRCVINEREALLGSIRGLLDRPTVAPETASLDRLLDAGSEAWNSLTPASGFGIDARSNRVAYAFRLLKEDGTPTSLIPLKDLKQALREASYAADAWIRLGWSFFLEAGSRGEAPFVDVVDGVECLQADMVAPDGKFTSVPTLWRASVDGSGFEVRTLHEDGDWFIQAMKQRTSARWEKGENIVPIFQMRVAWQFIVFVREFAARFPDAAKADLGIEYLGLKGRNVNDPDPRVSFLQGRATRDTRRTVVRTSVASLAGDGALEATSALVNPMLRLFDGYEMTVDHIQRRLKH</sequence>
<dbReference type="InterPro" id="IPR007421">
    <property type="entry name" value="Schlafen_AlbA_2_dom"/>
</dbReference>
<gene>
    <name evidence="3" type="ORF">METD_I4367</name>
</gene>
<dbReference type="Pfam" id="PF04326">
    <property type="entry name" value="SLFN_AlbA_2"/>
    <property type="match status" value="1"/>
</dbReference>
<evidence type="ECO:0000313" key="3">
    <source>
        <dbReference type="EMBL" id="CAX25997.1"/>
    </source>
</evidence>
<evidence type="ECO:0000259" key="2">
    <source>
        <dbReference type="Pfam" id="PF04326"/>
    </source>
</evidence>
<evidence type="ECO:0000313" key="4">
    <source>
        <dbReference type="Proteomes" id="UP000008070"/>
    </source>
</evidence>